<reference evidence="1" key="2">
    <citation type="submission" date="2017-11" db="EMBL/GenBank/DDBJ databases">
        <title>Coralsnake Venomics: Analyses of Venom Gland Transcriptomes and Proteomes of Six Brazilian Taxa.</title>
        <authorList>
            <person name="Aird S.D."/>
            <person name="Jorge da Silva N."/>
            <person name="Qiu L."/>
            <person name="Villar-Briones A."/>
            <person name="Aparecida-Saddi V."/>
            <person name="Campos-Telles M.P."/>
            <person name="Grau M."/>
            <person name="Mikheyev A.S."/>
        </authorList>
    </citation>
    <scope>NUCLEOTIDE SEQUENCE</scope>
    <source>
        <tissue evidence="1">Venom_gland</tissue>
    </source>
</reference>
<evidence type="ECO:0000313" key="1">
    <source>
        <dbReference type="EMBL" id="LAB61321.1"/>
    </source>
</evidence>
<proteinExistence type="predicted"/>
<protein>
    <submittedName>
        <fullName evidence="1">Uncharacterized protein</fullName>
    </submittedName>
</protein>
<dbReference type="EMBL" id="IACN01098239">
    <property type="protein sequence ID" value="LAB61321.1"/>
    <property type="molecule type" value="Transcribed_RNA"/>
</dbReference>
<sequence length="109" mass="12833">MVAWNIIQKLKVRVGDVTKRGRGVTERNTFSESHLSDKIKRSFIRKDLYVVLQVDYHRNGKCSHFNHKSLQSYLQELTIQDTTQPVFTKLAIFVTCWFVNLLFNQQCVQ</sequence>
<reference evidence="1" key="1">
    <citation type="submission" date="2017-07" db="EMBL/GenBank/DDBJ databases">
        <authorList>
            <person name="Mikheyev A."/>
            <person name="Grau M."/>
        </authorList>
    </citation>
    <scope>NUCLEOTIDE SEQUENCE</scope>
    <source>
        <tissue evidence="1">Venom_gland</tissue>
    </source>
</reference>
<accession>A0A2D4PTR4</accession>
<organism evidence="1">
    <name type="scientific">Micrurus surinamensis</name>
    <name type="common">Surinam coral snake</name>
    <dbReference type="NCBI Taxonomy" id="129470"/>
    <lineage>
        <taxon>Eukaryota</taxon>
        <taxon>Metazoa</taxon>
        <taxon>Chordata</taxon>
        <taxon>Craniata</taxon>
        <taxon>Vertebrata</taxon>
        <taxon>Euteleostomi</taxon>
        <taxon>Lepidosauria</taxon>
        <taxon>Squamata</taxon>
        <taxon>Bifurcata</taxon>
        <taxon>Unidentata</taxon>
        <taxon>Episquamata</taxon>
        <taxon>Toxicofera</taxon>
        <taxon>Serpentes</taxon>
        <taxon>Colubroidea</taxon>
        <taxon>Elapidae</taxon>
        <taxon>Elapinae</taxon>
        <taxon>Micrurus</taxon>
    </lineage>
</organism>
<name>A0A2D4PTR4_MICSU</name>
<dbReference type="AlphaFoldDB" id="A0A2D4PTR4"/>